<name>A0A7Y9DLY8_9ACTN</name>
<dbReference type="SUPFAM" id="SSF53383">
    <property type="entry name" value="PLP-dependent transferases"/>
    <property type="match status" value="1"/>
</dbReference>
<reference evidence="8 9" key="1">
    <citation type="submission" date="2020-07" db="EMBL/GenBank/DDBJ databases">
        <title>Sequencing the genomes of 1000 actinobacteria strains.</title>
        <authorList>
            <person name="Klenk H.-P."/>
        </authorList>
    </citation>
    <scope>NUCLEOTIDE SEQUENCE [LARGE SCALE GENOMIC DNA]</scope>
    <source>
        <strain evidence="8 9">DSM 7487</strain>
    </source>
</reference>
<dbReference type="CDD" id="cd00609">
    <property type="entry name" value="AAT_like"/>
    <property type="match status" value="1"/>
</dbReference>
<dbReference type="InterPro" id="IPR004838">
    <property type="entry name" value="NHTrfase_class1_PyrdxlP-BS"/>
</dbReference>
<evidence type="ECO:0000256" key="4">
    <source>
        <dbReference type="ARBA" id="ARBA00022679"/>
    </source>
</evidence>
<evidence type="ECO:0000256" key="2">
    <source>
        <dbReference type="ARBA" id="ARBA00007441"/>
    </source>
</evidence>
<evidence type="ECO:0000313" key="9">
    <source>
        <dbReference type="Proteomes" id="UP000521922"/>
    </source>
</evidence>
<protein>
    <recommendedName>
        <fullName evidence="6">Aminotransferase</fullName>
        <ecNumber evidence="6">2.6.1.-</ecNumber>
    </recommendedName>
</protein>
<comment type="caution">
    <text evidence="8">The sequence shown here is derived from an EMBL/GenBank/DDBJ whole genome shotgun (WGS) entry which is preliminary data.</text>
</comment>
<keyword evidence="3 6" id="KW-0032">Aminotransferase</keyword>
<dbReference type="AlphaFoldDB" id="A0A7Y9DLY8"/>
<evidence type="ECO:0000259" key="7">
    <source>
        <dbReference type="Pfam" id="PF00155"/>
    </source>
</evidence>
<dbReference type="GO" id="GO:0030170">
    <property type="term" value="F:pyridoxal phosphate binding"/>
    <property type="evidence" value="ECO:0007669"/>
    <property type="project" value="InterPro"/>
</dbReference>
<feature type="domain" description="Aminotransferase class I/classII large" evidence="7">
    <location>
        <begin position="29"/>
        <end position="376"/>
    </location>
</feature>
<dbReference type="EC" id="2.6.1.-" evidence="6"/>
<dbReference type="GO" id="GO:0008483">
    <property type="term" value="F:transaminase activity"/>
    <property type="evidence" value="ECO:0007669"/>
    <property type="project" value="UniProtKB-KW"/>
</dbReference>
<dbReference type="InterPro" id="IPR050596">
    <property type="entry name" value="AspAT/PAT-like"/>
</dbReference>
<dbReference type="InterPro" id="IPR015424">
    <property type="entry name" value="PyrdxlP-dep_Trfase"/>
</dbReference>
<dbReference type="GO" id="GO:0006520">
    <property type="term" value="P:amino acid metabolic process"/>
    <property type="evidence" value="ECO:0007669"/>
    <property type="project" value="InterPro"/>
</dbReference>
<dbReference type="PROSITE" id="PS00105">
    <property type="entry name" value="AA_TRANSFER_CLASS_1"/>
    <property type="match status" value="1"/>
</dbReference>
<keyword evidence="9" id="KW-1185">Reference proteome</keyword>
<proteinExistence type="inferred from homology"/>
<evidence type="ECO:0000256" key="1">
    <source>
        <dbReference type="ARBA" id="ARBA00001933"/>
    </source>
</evidence>
<dbReference type="Pfam" id="PF00155">
    <property type="entry name" value="Aminotran_1_2"/>
    <property type="match status" value="1"/>
</dbReference>
<comment type="similarity">
    <text evidence="2 6">Belongs to the class-I pyridoxal-phosphate-dependent aminotransferase family.</text>
</comment>
<dbReference type="PANTHER" id="PTHR46383">
    <property type="entry name" value="ASPARTATE AMINOTRANSFERASE"/>
    <property type="match status" value="1"/>
</dbReference>
<evidence type="ECO:0000313" key="8">
    <source>
        <dbReference type="EMBL" id="NYD22951.1"/>
    </source>
</evidence>
<gene>
    <name evidence="8" type="ORF">BJ968_002491</name>
</gene>
<dbReference type="InterPro" id="IPR015421">
    <property type="entry name" value="PyrdxlP-dep_Trfase_major"/>
</dbReference>
<dbReference type="RefSeq" id="WP_179752314.1">
    <property type="nucleotide sequence ID" value="NZ_BAAAGN010000001.1"/>
</dbReference>
<sequence length="386" mass="41039">MPAIASRALTIPASPIRRIFDLAQDLDGVIALNVGEPDLPVAPHVLAAGARAWADDVTDYTPNGGIGALRAAIAGKLARDNGLAVDPDQVWVTAGGMQALHQVMSMTLDAGDEVLVPDPGYVNFSMTARHVGAVPVPYRLDPDDGFRPDPVALEAAVTGRTRVLVVNSPSNPLGTVYPAPVLEHLLAFARRHDLWVVSDEVYERFTYGVPHVSPAALDRDGRVLPVFSFSKTYALTGARVGWFVAPPQWSALLRTAQEAVVSCVNAPAQLAALAALEGDQQTVADAREHYRANIEAACELLRGKGVRHQRPDGAFYLWVDVSHVSGGDVSAWCERFLVEQRVAVAPGTGFGASGEGWVRLSLAGTREDVLAGVSRIPSAGRVVASR</sequence>
<dbReference type="Gene3D" id="3.40.640.10">
    <property type="entry name" value="Type I PLP-dependent aspartate aminotransferase-like (Major domain)"/>
    <property type="match status" value="1"/>
</dbReference>
<dbReference type="InterPro" id="IPR004839">
    <property type="entry name" value="Aminotransferase_I/II_large"/>
</dbReference>
<comment type="cofactor">
    <cofactor evidence="1 6">
        <name>pyridoxal 5'-phosphate</name>
        <dbReference type="ChEBI" id="CHEBI:597326"/>
    </cofactor>
</comment>
<keyword evidence="4 6" id="KW-0808">Transferase</keyword>
<accession>A0A7Y9DLY8</accession>
<evidence type="ECO:0000256" key="6">
    <source>
        <dbReference type="RuleBase" id="RU000481"/>
    </source>
</evidence>
<dbReference type="Proteomes" id="UP000521922">
    <property type="component" value="Unassembled WGS sequence"/>
</dbReference>
<evidence type="ECO:0000256" key="5">
    <source>
        <dbReference type="ARBA" id="ARBA00022898"/>
    </source>
</evidence>
<dbReference type="PANTHER" id="PTHR46383:SF1">
    <property type="entry name" value="ASPARTATE AMINOTRANSFERASE"/>
    <property type="match status" value="1"/>
</dbReference>
<dbReference type="EMBL" id="JACCBB010000001">
    <property type="protein sequence ID" value="NYD22951.1"/>
    <property type="molecule type" value="Genomic_DNA"/>
</dbReference>
<evidence type="ECO:0000256" key="3">
    <source>
        <dbReference type="ARBA" id="ARBA00022576"/>
    </source>
</evidence>
<keyword evidence="5" id="KW-0663">Pyridoxal phosphate</keyword>
<organism evidence="8 9">
    <name type="scientific">Kineococcus aurantiacus</name>
    <dbReference type="NCBI Taxonomy" id="37633"/>
    <lineage>
        <taxon>Bacteria</taxon>
        <taxon>Bacillati</taxon>
        <taxon>Actinomycetota</taxon>
        <taxon>Actinomycetes</taxon>
        <taxon>Kineosporiales</taxon>
        <taxon>Kineosporiaceae</taxon>
        <taxon>Kineococcus</taxon>
    </lineage>
</organism>